<reference evidence="3" key="1">
    <citation type="submission" date="2017-04" db="EMBL/GenBank/DDBJ databases">
        <authorList>
            <person name="Abreu V.A."/>
            <person name="Popin R.V."/>
            <person name="Rigonato J."/>
            <person name="Andreote A.P."/>
            <person name="Schaker P.C."/>
            <person name="Hoff-Risseti C."/>
            <person name="Alvarenga D.O."/>
            <person name="Varani A.M."/>
            <person name="Fiore M.F."/>
        </authorList>
    </citation>
    <scope>NUCLEOTIDE SEQUENCE [LARGE SCALE GENOMIC DNA]</scope>
    <source>
        <strain evidence="3">CENA303</strain>
    </source>
</reference>
<dbReference type="RefSeq" id="WP_085726754.1">
    <property type="nucleotide sequence ID" value="NZ_NBYN01000004.1"/>
</dbReference>
<dbReference type="InterPro" id="IPR001173">
    <property type="entry name" value="Glyco_trans_2-like"/>
</dbReference>
<sequence length="246" mass="28082">MRNESSFTPLISIIIPALKADIELRRCIDSVRVACPDHRKCEVIVVLPVSEIDKASLLLPEEYVITEGNPGIYSAMNNGVGASSGRYLYFLGKDDIVLPRFSKALDLIESNSPDSLFFDVYWGVIGLVKGNPSRWRILRGNICHQGIIYSREVLLIHGPYLTKMHVRADHLLNIRLLWDRVHSFQVEYINLPLVWYSGTGFSSVNTDNTFWHLYPLILQKYVGKWAACLLIAYRKLRILVPLLPDR</sequence>
<dbReference type="Proteomes" id="UP000192997">
    <property type="component" value="Unassembled WGS sequence"/>
</dbReference>
<proteinExistence type="predicted"/>
<feature type="domain" description="Glycosyltransferase 2-like" evidence="1">
    <location>
        <begin position="12"/>
        <end position="125"/>
    </location>
</feature>
<evidence type="ECO:0000259" key="1">
    <source>
        <dbReference type="Pfam" id="PF00535"/>
    </source>
</evidence>
<accession>A0A1X4GIT0</accession>
<comment type="caution">
    <text evidence="2">The sequence shown here is derived from an EMBL/GenBank/DDBJ whole genome shotgun (WGS) entry which is preliminary data.</text>
</comment>
<dbReference type="Pfam" id="PF00535">
    <property type="entry name" value="Glycos_transf_2"/>
    <property type="match status" value="1"/>
</dbReference>
<dbReference type="EMBL" id="NBYN01000004">
    <property type="protein sequence ID" value="OSO97092.1"/>
    <property type="molecule type" value="Genomic_DNA"/>
</dbReference>
<dbReference type="AlphaFoldDB" id="A0A1X4GIT0"/>
<organism evidence="2 3">
    <name type="scientific">Cylindrospermopsis raciborskii CENA303</name>
    <dbReference type="NCBI Taxonomy" id="1170769"/>
    <lineage>
        <taxon>Bacteria</taxon>
        <taxon>Bacillati</taxon>
        <taxon>Cyanobacteriota</taxon>
        <taxon>Cyanophyceae</taxon>
        <taxon>Nostocales</taxon>
        <taxon>Aphanizomenonaceae</taxon>
        <taxon>Cylindrospermopsis</taxon>
    </lineage>
</organism>
<evidence type="ECO:0000313" key="2">
    <source>
        <dbReference type="EMBL" id="OSO97092.1"/>
    </source>
</evidence>
<protein>
    <recommendedName>
        <fullName evidence="1">Glycosyltransferase 2-like domain-containing protein</fullName>
    </recommendedName>
</protein>
<name>A0A1X4GIT0_9CYAN</name>
<dbReference type="Gene3D" id="3.90.550.10">
    <property type="entry name" value="Spore Coat Polysaccharide Biosynthesis Protein SpsA, Chain A"/>
    <property type="match status" value="1"/>
</dbReference>
<gene>
    <name evidence="2" type="ORF">B7O87_01025</name>
</gene>
<evidence type="ECO:0000313" key="3">
    <source>
        <dbReference type="Proteomes" id="UP000192997"/>
    </source>
</evidence>
<dbReference type="InterPro" id="IPR029044">
    <property type="entry name" value="Nucleotide-diphossugar_trans"/>
</dbReference>
<dbReference type="SUPFAM" id="SSF53448">
    <property type="entry name" value="Nucleotide-diphospho-sugar transferases"/>
    <property type="match status" value="1"/>
</dbReference>